<proteinExistence type="predicted"/>
<evidence type="ECO:0000313" key="1">
    <source>
        <dbReference type="EMBL" id="MCR8872929.1"/>
    </source>
</evidence>
<reference evidence="1 2" key="1">
    <citation type="submission" date="2022-08" db="EMBL/GenBank/DDBJ databases">
        <authorList>
            <person name="Zeman M."/>
            <person name="Kubasova T."/>
        </authorList>
    </citation>
    <scope>NUCLEOTIDE SEQUENCE [LARGE SCALE GENOMIC DNA]</scope>
    <source>
        <strain evidence="1 2">ET62</strain>
    </source>
</reference>
<name>A0AAW5N652_9BACT</name>
<evidence type="ECO:0000313" key="2">
    <source>
        <dbReference type="Proteomes" id="UP001204579"/>
    </source>
</evidence>
<organism evidence="1 2">
    <name type="scientific">Phocaeicola barnesiae</name>
    <dbReference type="NCBI Taxonomy" id="376804"/>
    <lineage>
        <taxon>Bacteria</taxon>
        <taxon>Pseudomonadati</taxon>
        <taxon>Bacteroidota</taxon>
        <taxon>Bacteroidia</taxon>
        <taxon>Bacteroidales</taxon>
        <taxon>Bacteroidaceae</taxon>
        <taxon>Phocaeicola</taxon>
    </lineage>
</organism>
<dbReference type="RefSeq" id="WP_018710428.1">
    <property type="nucleotide sequence ID" value="NZ_JADYTI010000092.1"/>
</dbReference>
<sequence>MVAEQTFRLRIYRKNELAMLYFPESSKQTAMRNLGRWIQHCTPLKEELLERGYDKNRKYFLKHEVELILKHFGEP</sequence>
<accession>A0AAW5N652</accession>
<dbReference type="GeneID" id="82442931"/>
<dbReference type="AlphaFoldDB" id="A0AAW5N652"/>
<dbReference type="InterPro" id="IPR025342">
    <property type="entry name" value="DUF4248"/>
</dbReference>
<protein>
    <submittedName>
        <fullName evidence="1">DUF4248 domain-containing protein</fullName>
    </submittedName>
</protein>
<gene>
    <name evidence="1" type="ORF">NW209_02645</name>
</gene>
<comment type="caution">
    <text evidence="1">The sequence shown here is derived from an EMBL/GenBank/DDBJ whole genome shotgun (WGS) entry which is preliminary data.</text>
</comment>
<keyword evidence="2" id="KW-1185">Reference proteome</keyword>
<dbReference type="Proteomes" id="UP001204579">
    <property type="component" value="Unassembled WGS sequence"/>
</dbReference>
<dbReference type="Pfam" id="PF14053">
    <property type="entry name" value="DUF4248"/>
    <property type="match status" value="1"/>
</dbReference>
<dbReference type="EMBL" id="JANRHJ010000002">
    <property type="protein sequence ID" value="MCR8872929.1"/>
    <property type="molecule type" value="Genomic_DNA"/>
</dbReference>